<evidence type="ECO:0000256" key="1">
    <source>
        <dbReference type="SAM" id="MobiDB-lite"/>
    </source>
</evidence>
<keyword evidence="2" id="KW-0812">Transmembrane</keyword>
<sequence>MSVPPQILPSSDCTKTAGRINCSCEAVGNPFPAFHWYLNGLPVNQSEFVIISERLKNDKGLRSIITGNQPQEMYHSTLTCLSFNSLGSASQHFSLEHQACAESHDQALLLMCSTVIAILIILVCALLCVIRALKNRHNPNSHLTCEMSRVASSQILFKEADELPNTTGEDMYVNTKGLRPPDAADPPTMSKLTGTAVPSSGPNNAKESDGIYSSVS</sequence>
<dbReference type="InterPro" id="IPR036179">
    <property type="entry name" value="Ig-like_dom_sf"/>
</dbReference>
<protein>
    <submittedName>
        <fullName evidence="4">Uncharacterized protein LOC103375370</fullName>
    </submittedName>
</protein>
<feature type="transmembrane region" description="Helical" evidence="2">
    <location>
        <begin position="107"/>
        <end position="130"/>
    </location>
</feature>
<keyword evidence="2" id="KW-0472">Membrane</keyword>
<dbReference type="AlphaFoldDB" id="A0A9Y4NUL2"/>
<keyword evidence="2" id="KW-1133">Transmembrane helix</keyword>
<dbReference type="Proteomes" id="UP000694891">
    <property type="component" value="Unplaced"/>
</dbReference>
<gene>
    <name evidence="4" type="primary">LOC103375370</name>
</gene>
<dbReference type="RefSeq" id="XP_008303851.1">
    <property type="nucleotide sequence ID" value="XM_008305629.1"/>
</dbReference>
<dbReference type="GeneID" id="103375370"/>
<evidence type="ECO:0000313" key="3">
    <source>
        <dbReference type="Proteomes" id="UP000694891"/>
    </source>
</evidence>
<evidence type="ECO:0000313" key="4">
    <source>
        <dbReference type="RefSeq" id="XP_008303851.1"/>
    </source>
</evidence>
<keyword evidence="3" id="KW-1185">Reference proteome</keyword>
<name>A0A9Y4NUL2_9TELE</name>
<accession>A0A9Y4NUL2</accession>
<feature type="region of interest" description="Disordered" evidence="1">
    <location>
        <begin position="167"/>
        <end position="216"/>
    </location>
</feature>
<evidence type="ECO:0000256" key="2">
    <source>
        <dbReference type="SAM" id="Phobius"/>
    </source>
</evidence>
<dbReference type="InterPro" id="IPR013783">
    <property type="entry name" value="Ig-like_fold"/>
</dbReference>
<dbReference type="Gene3D" id="2.60.40.10">
    <property type="entry name" value="Immunoglobulins"/>
    <property type="match status" value="1"/>
</dbReference>
<reference evidence="4" key="1">
    <citation type="submission" date="2025-08" db="UniProtKB">
        <authorList>
            <consortium name="RefSeq"/>
        </authorList>
    </citation>
    <scope>IDENTIFICATION</scope>
</reference>
<dbReference type="SUPFAM" id="SSF48726">
    <property type="entry name" value="Immunoglobulin"/>
    <property type="match status" value="1"/>
</dbReference>
<feature type="compositionally biased region" description="Polar residues" evidence="1">
    <location>
        <begin position="190"/>
        <end position="216"/>
    </location>
</feature>
<proteinExistence type="predicted"/>
<organism evidence="3 4">
    <name type="scientific">Stegastes partitus</name>
    <name type="common">bicolor damselfish</name>
    <dbReference type="NCBI Taxonomy" id="144197"/>
    <lineage>
        <taxon>Eukaryota</taxon>
        <taxon>Metazoa</taxon>
        <taxon>Chordata</taxon>
        <taxon>Craniata</taxon>
        <taxon>Vertebrata</taxon>
        <taxon>Euteleostomi</taxon>
        <taxon>Actinopterygii</taxon>
        <taxon>Neopterygii</taxon>
        <taxon>Teleostei</taxon>
        <taxon>Neoteleostei</taxon>
        <taxon>Acanthomorphata</taxon>
        <taxon>Ovalentaria</taxon>
        <taxon>Pomacentridae</taxon>
        <taxon>Stegastes</taxon>
    </lineage>
</organism>